<evidence type="ECO:0000259" key="4">
    <source>
        <dbReference type="Pfam" id="PF13193"/>
    </source>
</evidence>
<feature type="domain" description="AMP-binding enzyme C-terminal" evidence="4">
    <location>
        <begin position="438"/>
        <end position="513"/>
    </location>
</feature>
<evidence type="ECO:0000259" key="3">
    <source>
        <dbReference type="Pfam" id="PF00501"/>
    </source>
</evidence>
<dbReference type="PROSITE" id="PS00455">
    <property type="entry name" value="AMP_BINDING"/>
    <property type="match status" value="1"/>
</dbReference>
<dbReference type="Proteomes" id="UP001354931">
    <property type="component" value="Unassembled WGS sequence"/>
</dbReference>
<evidence type="ECO:0000256" key="2">
    <source>
        <dbReference type="ARBA" id="ARBA00022598"/>
    </source>
</evidence>
<feature type="domain" description="AMP-dependent synthetase/ligase" evidence="3">
    <location>
        <begin position="15"/>
        <end position="387"/>
    </location>
</feature>
<comment type="similarity">
    <text evidence="1">Belongs to the ATP-dependent AMP-binding enzyme family.</text>
</comment>
<dbReference type="EMBL" id="JAOZYC010000001">
    <property type="protein sequence ID" value="MEB8336182.1"/>
    <property type="molecule type" value="Genomic_DNA"/>
</dbReference>
<name>A0ABU6EXT4_9ACTN</name>
<dbReference type="InterPro" id="IPR045851">
    <property type="entry name" value="AMP-bd_C_sf"/>
</dbReference>
<dbReference type="PANTHER" id="PTHR43201">
    <property type="entry name" value="ACYL-COA SYNTHETASE"/>
    <property type="match status" value="1"/>
</dbReference>
<sequence>MRYDLEYLSIPNVVRRAAETYGDALALVDGDIRWSFRELEQQMVQGVRAALALGVSTGDRVGICAPNRAEWIVAALAVQGAGGIVVPLNTRFKAAELAFILRKSGTKALFAAPFLDIDYVAELRQHEPELDALRTTVSLAAERGDADYSWNEFLAKGKGKGEDSAHASIDRITPDTVSDIMFTSGTTGHPKGVVLTHGQSLRAYGWMAEQYTFHTGDVYLVVPPFFHCFGYKAGWLASFLHGVTVAPMAMFDAGRALEIVEQERVSIMLGPPTIFQDLLAAPDRARRDTSSLRISMTGGTTIPEQLIHAMKDELSFDIVMSAYGLTEASALVTTTRLGDSPATVASGNGRRIPDVDVRIADDAGKPVPAGGTGEIQVRGYTVTSGYWDEPEATSAAIGDDGWLRTGDIGSLDDEGNLAVVDRKKDMFIVGGFNAYPAEIERLLLDYGPVAEAAVIGVPDDRLGEVGCAYLVLRPGETATAADVITWSRANMANFKVPRDVRFVDHLPRNASRKVLKHELRDIYDAGDA</sequence>
<accession>A0ABU6EXT4</accession>
<dbReference type="Gene3D" id="3.40.50.12780">
    <property type="entry name" value="N-terminal domain of ligase-like"/>
    <property type="match status" value="1"/>
</dbReference>
<gene>
    <name evidence="5" type="ORF">OKJ99_01430</name>
</gene>
<dbReference type="Pfam" id="PF13193">
    <property type="entry name" value="AMP-binding_C"/>
    <property type="match status" value="1"/>
</dbReference>
<reference evidence="5 6" key="1">
    <citation type="submission" date="2022-10" db="EMBL/GenBank/DDBJ databases">
        <authorList>
            <person name="Xie J."/>
            <person name="Shen N."/>
        </authorList>
    </citation>
    <scope>NUCLEOTIDE SEQUENCE [LARGE SCALE GENOMIC DNA]</scope>
    <source>
        <strain evidence="5 6">YIM65594</strain>
    </source>
</reference>
<dbReference type="Pfam" id="PF00501">
    <property type="entry name" value="AMP-binding"/>
    <property type="match status" value="1"/>
</dbReference>
<protein>
    <submittedName>
        <fullName evidence="5">AMP-binding protein</fullName>
    </submittedName>
</protein>
<dbReference type="InterPro" id="IPR000873">
    <property type="entry name" value="AMP-dep_synth/lig_dom"/>
</dbReference>
<proteinExistence type="inferred from homology"/>
<organism evidence="5 6">
    <name type="scientific">Streptomyces endophyticus</name>
    <dbReference type="NCBI Taxonomy" id="714166"/>
    <lineage>
        <taxon>Bacteria</taxon>
        <taxon>Bacillati</taxon>
        <taxon>Actinomycetota</taxon>
        <taxon>Actinomycetes</taxon>
        <taxon>Kitasatosporales</taxon>
        <taxon>Streptomycetaceae</taxon>
        <taxon>Streptomyces</taxon>
    </lineage>
</organism>
<keyword evidence="2" id="KW-0436">Ligase</keyword>
<comment type="caution">
    <text evidence="5">The sequence shown here is derived from an EMBL/GenBank/DDBJ whole genome shotgun (WGS) entry which is preliminary data.</text>
</comment>
<keyword evidence="6" id="KW-1185">Reference proteome</keyword>
<dbReference type="InterPro" id="IPR025110">
    <property type="entry name" value="AMP-bd_C"/>
</dbReference>
<dbReference type="PANTHER" id="PTHR43201:SF5">
    <property type="entry name" value="MEDIUM-CHAIN ACYL-COA LIGASE ACSF2, MITOCHONDRIAL"/>
    <property type="match status" value="1"/>
</dbReference>
<dbReference type="SUPFAM" id="SSF56801">
    <property type="entry name" value="Acetyl-CoA synthetase-like"/>
    <property type="match status" value="1"/>
</dbReference>
<evidence type="ECO:0000256" key="1">
    <source>
        <dbReference type="ARBA" id="ARBA00006432"/>
    </source>
</evidence>
<dbReference type="InterPro" id="IPR042099">
    <property type="entry name" value="ANL_N_sf"/>
</dbReference>
<dbReference type="InterPro" id="IPR020845">
    <property type="entry name" value="AMP-binding_CS"/>
</dbReference>
<evidence type="ECO:0000313" key="5">
    <source>
        <dbReference type="EMBL" id="MEB8336182.1"/>
    </source>
</evidence>
<dbReference type="Gene3D" id="3.30.300.30">
    <property type="match status" value="1"/>
</dbReference>
<dbReference type="RefSeq" id="WP_326013764.1">
    <property type="nucleotide sequence ID" value="NZ_JAOZYC010000001.1"/>
</dbReference>
<evidence type="ECO:0000313" key="6">
    <source>
        <dbReference type="Proteomes" id="UP001354931"/>
    </source>
</evidence>